<sequence length="88" mass="9391">MAVDKGLSRQPTLEKLSKDIAAMSSHILVVTQNKKTMDGEGGGSTVESSIYYSVIGLGNDASFCDIRSAYSQTRHGTVSSLYGSSRLE</sequence>
<evidence type="ECO:0000313" key="2">
    <source>
        <dbReference type="Proteomes" id="UP001163603"/>
    </source>
</evidence>
<gene>
    <name evidence="1" type="ORF">Pint_33747</name>
</gene>
<evidence type="ECO:0000313" key="1">
    <source>
        <dbReference type="EMBL" id="KAJ0009778.1"/>
    </source>
</evidence>
<proteinExistence type="predicted"/>
<dbReference type="Proteomes" id="UP001163603">
    <property type="component" value="Chromosome 14"/>
</dbReference>
<protein>
    <submittedName>
        <fullName evidence="1">Uncharacterized protein</fullName>
    </submittedName>
</protein>
<dbReference type="EMBL" id="CM047749">
    <property type="protein sequence ID" value="KAJ0009778.1"/>
    <property type="molecule type" value="Genomic_DNA"/>
</dbReference>
<name>A0ACC0X4Q1_9ROSI</name>
<organism evidence="1 2">
    <name type="scientific">Pistacia integerrima</name>
    <dbReference type="NCBI Taxonomy" id="434235"/>
    <lineage>
        <taxon>Eukaryota</taxon>
        <taxon>Viridiplantae</taxon>
        <taxon>Streptophyta</taxon>
        <taxon>Embryophyta</taxon>
        <taxon>Tracheophyta</taxon>
        <taxon>Spermatophyta</taxon>
        <taxon>Magnoliopsida</taxon>
        <taxon>eudicotyledons</taxon>
        <taxon>Gunneridae</taxon>
        <taxon>Pentapetalae</taxon>
        <taxon>rosids</taxon>
        <taxon>malvids</taxon>
        <taxon>Sapindales</taxon>
        <taxon>Anacardiaceae</taxon>
        <taxon>Pistacia</taxon>
    </lineage>
</organism>
<keyword evidence="2" id="KW-1185">Reference proteome</keyword>
<reference evidence="2" key="1">
    <citation type="journal article" date="2023" name="G3 (Bethesda)">
        <title>Genome assembly and association tests identify interacting loci associated with vigor, precocity, and sex in interspecific pistachio rootstocks.</title>
        <authorList>
            <person name="Palmer W."/>
            <person name="Jacygrad E."/>
            <person name="Sagayaradj S."/>
            <person name="Cavanaugh K."/>
            <person name="Han R."/>
            <person name="Bertier L."/>
            <person name="Beede B."/>
            <person name="Kafkas S."/>
            <person name="Golino D."/>
            <person name="Preece J."/>
            <person name="Michelmore R."/>
        </authorList>
    </citation>
    <scope>NUCLEOTIDE SEQUENCE [LARGE SCALE GENOMIC DNA]</scope>
</reference>
<comment type="caution">
    <text evidence="1">The sequence shown here is derived from an EMBL/GenBank/DDBJ whole genome shotgun (WGS) entry which is preliminary data.</text>
</comment>
<accession>A0ACC0X4Q1</accession>